<evidence type="ECO:0000313" key="1">
    <source>
        <dbReference type="EMBL" id="MED3562246.1"/>
    </source>
</evidence>
<organism evidence="1 2">
    <name type="scientific">Bacillus xiapuensis</name>
    <dbReference type="NCBI Taxonomy" id="2014075"/>
    <lineage>
        <taxon>Bacteria</taxon>
        <taxon>Bacillati</taxon>
        <taxon>Bacillota</taxon>
        <taxon>Bacilli</taxon>
        <taxon>Bacillales</taxon>
        <taxon>Bacillaceae</taxon>
        <taxon>Bacillus</taxon>
    </lineage>
</organism>
<keyword evidence="2" id="KW-1185">Reference proteome</keyword>
<dbReference type="Gene3D" id="2.160.20.10">
    <property type="entry name" value="Single-stranded right-handed beta-helix, Pectin lyase-like"/>
    <property type="match status" value="1"/>
</dbReference>
<protein>
    <recommendedName>
        <fullName evidence="3">Right handed beta helix domain-containing protein</fullName>
    </recommendedName>
</protein>
<dbReference type="Proteomes" id="UP001330749">
    <property type="component" value="Unassembled WGS sequence"/>
</dbReference>
<dbReference type="InterPro" id="IPR006626">
    <property type="entry name" value="PbH1"/>
</dbReference>
<accession>A0ABU6N7R1</accession>
<reference evidence="1 2" key="1">
    <citation type="submission" date="2023-03" db="EMBL/GenBank/DDBJ databases">
        <title>Bacillus Genome Sequencing.</title>
        <authorList>
            <person name="Dunlap C."/>
        </authorList>
    </citation>
    <scope>NUCLEOTIDE SEQUENCE [LARGE SCALE GENOMIC DNA]</scope>
    <source>
        <strain evidence="1 2">B-14544</strain>
    </source>
</reference>
<dbReference type="SMART" id="SM00710">
    <property type="entry name" value="PbH1"/>
    <property type="match status" value="6"/>
</dbReference>
<proteinExistence type="predicted"/>
<gene>
    <name evidence="1" type="ORF">P4447_07245</name>
</gene>
<evidence type="ECO:0000313" key="2">
    <source>
        <dbReference type="Proteomes" id="UP001330749"/>
    </source>
</evidence>
<dbReference type="EMBL" id="JARMQG010000084">
    <property type="protein sequence ID" value="MED3562246.1"/>
    <property type="molecule type" value="Genomic_DNA"/>
</dbReference>
<name>A0ABU6N7R1_9BACI</name>
<dbReference type="RefSeq" id="WP_327967147.1">
    <property type="nucleotide sequence ID" value="NZ_JARMQG010000084.1"/>
</dbReference>
<dbReference type="InterPro" id="IPR012334">
    <property type="entry name" value="Pectin_lyas_fold"/>
</dbReference>
<dbReference type="InterPro" id="IPR011050">
    <property type="entry name" value="Pectin_lyase_fold/virulence"/>
</dbReference>
<evidence type="ECO:0008006" key="3">
    <source>
        <dbReference type="Google" id="ProtNLM"/>
    </source>
</evidence>
<comment type="caution">
    <text evidence="1">The sequence shown here is derived from an EMBL/GenBank/DDBJ whole genome shotgun (WGS) entry which is preliminary data.</text>
</comment>
<dbReference type="SUPFAM" id="SSF51126">
    <property type="entry name" value="Pectin lyase-like"/>
    <property type="match status" value="1"/>
</dbReference>
<sequence length="774" mass="81978">MDLTSYTQSKKYTDKRVTELTGLNYSDLNSKMDQYNTQLTNTARIPVGEVFTATANQTIFNLSNSYVVGQKVVAVEIDGVPQKLGEGFTESSTTSITLAEGVPAGAIVKVTTYQTPVGLDTKIADVSNKTGILNNLQTTNKNSLVDAVNETVSSLADKATKSDIGISITNYPRLTGETDDILRFQRAIDYLASIGGGKLVIPKVATDYIFTASNPTINSPRRVLITTNNINIEGVGLPTIQMKGITKAYIDSINDKNSSGRDVFTAFSFLGVDNCSIKGIKFVGEWDGTGTFRYQSPRAKAVGFTGCLNSRAENLFGFNLLGNLVNDTPADFTNDGLYRIAKGTKVINCYAEYCLENGFNFMGNTFDGSILGSTAKYCGSAGFEGASNNLTISNNLFTNNKIAGVSISGKNVTASSNVITGNGSGDGSTLGNGVSISYTGTLPTSNINLANNYIGDNDGFGIQVYSGVNKLTIDGNTFVNNSKANINKQGISLIGTSSSLISNVEITNNQMTDELGSTQYYVNMSYADHVRVENNKCSMVSGNIAYAQGTATNCMIRNNKTNVPVLISGSAVDCYQYNNNGATTIKIVELSAIPTTGTWKQGDMIINPVTSASGSVSGWRCITSGTFNASTAWTASTDYTVGAYINANSKVYRCTVAGTSGTTAPSHTSGFAADGTVTWSYVGQFATPVFKPLGYLRESNSGALNYNGDGAMTKTIAHGLSATPTYYQVTPATSDAGTAGVKFVIADATNLTVYFNSAPPTGTNNITLRWKAEV</sequence>